<reference evidence="1" key="1">
    <citation type="journal article" date="2021" name="Proc. Natl. Acad. Sci. U.S.A.">
        <title>A Catalog of Tens of Thousands of Viruses from Human Metagenomes Reveals Hidden Associations with Chronic Diseases.</title>
        <authorList>
            <person name="Tisza M.J."/>
            <person name="Buck C.B."/>
        </authorList>
    </citation>
    <scope>NUCLEOTIDE SEQUENCE</scope>
    <source>
        <strain evidence="1">Ct9MV2</strain>
    </source>
</reference>
<accession>A0A8S5NCV5</accession>
<proteinExistence type="predicted"/>
<sequence>MITLYDGMITQEIVIMLFQFAGVIKTLQLCVQIR</sequence>
<dbReference type="EMBL" id="BK015132">
    <property type="protein sequence ID" value="DAD92292.1"/>
    <property type="molecule type" value="Genomic_DNA"/>
</dbReference>
<organism evidence="1">
    <name type="scientific">Myoviridae sp. ct9MV2</name>
    <dbReference type="NCBI Taxonomy" id="2826625"/>
    <lineage>
        <taxon>Viruses</taxon>
        <taxon>Duplodnaviria</taxon>
        <taxon>Heunggongvirae</taxon>
        <taxon>Uroviricota</taxon>
        <taxon>Caudoviricetes</taxon>
    </lineage>
</organism>
<evidence type="ECO:0000313" key="1">
    <source>
        <dbReference type="EMBL" id="DAD92292.1"/>
    </source>
</evidence>
<name>A0A8S5NCV5_9CAUD</name>
<protein>
    <submittedName>
        <fullName evidence="1">Uncharacterized protein</fullName>
    </submittedName>
</protein>